<evidence type="ECO:0000259" key="9">
    <source>
        <dbReference type="Pfam" id="PF01850"/>
    </source>
</evidence>
<evidence type="ECO:0000313" key="11">
    <source>
        <dbReference type="Proteomes" id="UP000708298"/>
    </source>
</evidence>
<evidence type="ECO:0000256" key="7">
    <source>
        <dbReference type="ARBA" id="ARBA00038093"/>
    </source>
</evidence>
<dbReference type="InterPro" id="IPR050556">
    <property type="entry name" value="Type_II_TA_system_RNase"/>
</dbReference>
<feature type="domain" description="PIN" evidence="9">
    <location>
        <begin position="2"/>
        <end position="126"/>
    </location>
</feature>
<dbReference type="GO" id="GO:0016787">
    <property type="term" value="F:hydrolase activity"/>
    <property type="evidence" value="ECO:0007669"/>
    <property type="project" value="UniProtKB-KW"/>
</dbReference>
<comment type="function">
    <text evidence="8">Toxic component of a toxin-antitoxin (TA) system. An RNase.</text>
</comment>
<evidence type="ECO:0000313" key="10">
    <source>
        <dbReference type="EMBL" id="MCB8876129.1"/>
    </source>
</evidence>
<keyword evidence="3 8" id="KW-0540">Nuclease</keyword>
<dbReference type="Pfam" id="PF01850">
    <property type="entry name" value="PIN"/>
    <property type="match status" value="1"/>
</dbReference>
<dbReference type="PANTHER" id="PTHR33653">
    <property type="entry name" value="RIBONUCLEASE VAPC2"/>
    <property type="match status" value="1"/>
</dbReference>
<keyword evidence="5 8" id="KW-0378">Hydrolase</keyword>
<dbReference type="PANTHER" id="PTHR33653:SF1">
    <property type="entry name" value="RIBONUCLEASE VAPC2"/>
    <property type="match status" value="1"/>
</dbReference>
<comment type="caution">
    <text evidence="10">The sequence shown here is derived from an EMBL/GenBank/DDBJ whole genome shotgun (WGS) entry which is preliminary data.</text>
</comment>
<dbReference type="InterPro" id="IPR022907">
    <property type="entry name" value="VapC_family"/>
</dbReference>
<reference evidence="10" key="1">
    <citation type="journal article" date="2021" name="Microorganisms">
        <title>Acidisoma silvae sp. nov. and Acidisomacellulosilytica sp. nov., Two Acidophilic Bacteria Isolated from Decaying Wood, Hydrolyzing Cellulose and Producing Poly-3-hydroxybutyrate.</title>
        <authorList>
            <person name="Mieszkin S."/>
            <person name="Pouder E."/>
            <person name="Uroz S."/>
            <person name="Simon-Colin C."/>
            <person name="Alain K."/>
        </authorList>
    </citation>
    <scope>NUCLEOTIDE SEQUENCE</scope>
    <source>
        <strain evidence="10">HW T2.11</strain>
    </source>
</reference>
<dbReference type="Gene3D" id="3.40.50.1010">
    <property type="entry name" value="5'-nuclease"/>
    <property type="match status" value="1"/>
</dbReference>
<name>A0A963YSW7_9PROT</name>
<evidence type="ECO:0000256" key="6">
    <source>
        <dbReference type="ARBA" id="ARBA00022842"/>
    </source>
</evidence>
<keyword evidence="8" id="KW-0800">Toxin</keyword>
<keyword evidence="6 8" id="KW-0460">Magnesium</keyword>
<dbReference type="Proteomes" id="UP000708298">
    <property type="component" value="Unassembled WGS sequence"/>
</dbReference>
<reference evidence="10" key="2">
    <citation type="submission" date="2021-01" db="EMBL/GenBank/DDBJ databases">
        <authorList>
            <person name="Mieszkin S."/>
            <person name="Pouder E."/>
            <person name="Alain K."/>
        </authorList>
    </citation>
    <scope>NUCLEOTIDE SEQUENCE</scope>
    <source>
        <strain evidence="10">HW T2.11</strain>
    </source>
</reference>
<proteinExistence type="inferred from homology"/>
<keyword evidence="11" id="KW-1185">Reference proteome</keyword>
<dbReference type="EMBL" id="JAESVB010000005">
    <property type="protein sequence ID" value="MCB8876129.1"/>
    <property type="molecule type" value="Genomic_DNA"/>
</dbReference>
<accession>A0A963YSW7</accession>
<evidence type="ECO:0000256" key="1">
    <source>
        <dbReference type="ARBA" id="ARBA00001946"/>
    </source>
</evidence>
<dbReference type="SUPFAM" id="SSF88723">
    <property type="entry name" value="PIN domain-like"/>
    <property type="match status" value="1"/>
</dbReference>
<evidence type="ECO:0000256" key="8">
    <source>
        <dbReference type="HAMAP-Rule" id="MF_00265"/>
    </source>
</evidence>
<dbReference type="HAMAP" id="MF_00265">
    <property type="entry name" value="VapC_Nob1"/>
    <property type="match status" value="1"/>
</dbReference>
<evidence type="ECO:0000256" key="2">
    <source>
        <dbReference type="ARBA" id="ARBA00022649"/>
    </source>
</evidence>
<sequence length="150" mass="16100">MYLVDTNVISTLAPTKVVKDRCANWIELNSDRLFISAITIMEVEDGIAKAARTGATQKAKILAAWLEALLHLYGDRVIALDARAAAAAGRLMDKARGLGIAPDFADLAIAGTAEAANLTILTRNLRHFVPLGLRVLDPWHFTPSSPPAPS</sequence>
<gene>
    <name evidence="8" type="primary">vapC</name>
    <name evidence="10" type="ORF">ASILVAE211_13130</name>
</gene>
<evidence type="ECO:0000256" key="4">
    <source>
        <dbReference type="ARBA" id="ARBA00022723"/>
    </source>
</evidence>
<dbReference type="EC" id="3.1.-.-" evidence="8"/>
<keyword evidence="4 8" id="KW-0479">Metal-binding</keyword>
<dbReference type="GO" id="GO:0000287">
    <property type="term" value="F:magnesium ion binding"/>
    <property type="evidence" value="ECO:0007669"/>
    <property type="project" value="UniProtKB-UniRule"/>
</dbReference>
<dbReference type="GO" id="GO:0004540">
    <property type="term" value="F:RNA nuclease activity"/>
    <property type="evidence" value="ECO:0007669"/>
    <property type="project" value="InterPro"/>
</dbReference>
<dbReference type="InterPro" id="IPR029060">
    <property type="entry name" value="PIN-like_dom_sf"/>
</dbReference>
<evidence type="ECO:0000256" key="3">
    <source>
        <dbReference type="ARBA" id="ARBA00022722"/>
    </source>
</evidence>
<dbReference type="RefSeq" id="WP_227321788.1">
    <property type="nucleotide sequence ID" value="NZ_JAESVB010000005.1"/>
</dbReference>
<organism evidence="10 11">
    <name type="scientific">Acidisoma silvae</name>
    <dbReference type="NCBI Taxonomy" id="2802396"/>
    <lineage>
        <taxon>Bacteria</taxon>
        <taxon>Pseudomonadati</taxon>
        <taxon>Pseudomonadota</taxon>
        <taxon>Alphaproteobacteria</taxon>
        <taxon>Acetobacterales</taxon>
        <taxon>Acidocellaceae</taxon>
        <taxon>Acidisoma</taxon>
    </lineage>
</organism>
<protein>
    <recommendedName>
        <fullName evidence="8">Ribonuclease VapC</fullName>
        <shortName evidence="8">RNase VapC</shortName>
        <ecNumber evidence="8">3.1.-.-</ecNumber>
    </recommendedName>
    <alternativeName>
        <fullName evidence="8">Toxin VapC</fullName>
    </alternativeName>
</protein>
<dbReference type="GO" id="GO:0090729">
    <property type="term" value="F:toxin activity"/>
    <property type="evidence" value="ECO:0007669"/>
    <property type="project" value="UniProtKB-KW"/>
</dbReference>
<evidence type="ECO:0000256" key="5">
    <source>
        <dbReference type="ARBA" id="ARBA00022801"/>
    </source>
</evidence>
<dbReference type="AlphaFoldDB" id="A0A963YSW7"/>
<dbReference type="InterPro" id="IPR002716">
    <property type="entry name" value="PIN_dom"/>
</dbReference>
<comment type="similarity">
    <text evidence="7 8">Belongs to the PINc/VapC protein family.</text>
</comment>
<keyword evidence="2 8" id="KW-1277">Toxin-antitoxin system</keyword>
<feature type="binding site" evidence="8">
    <location>
        <position position="5"/>
    </location>
    <ligand>
        <name>Mg(2+)</name>
        <dbReference type="ChEBI" id="CHEBI:18420"/>
    </ligand>
</feature>
<comment type="cofactor">
    <cofactor evidence="1 8">
        <name>Mg(2+)</name>
        <dbReference type="ChEBI" id="CHEBI:18420"/>
    </cofactor>
</comment>
<feature type="binding site" evidence="8">
    <location>
        <position position="106"/>
    </location>
    <ligand>
        <name>Mg(2+)</name>
        <dbReference type="ChEBI" id="CHEBI:18420"/>
    </ligand>
</feature>